<dbReference type="Proteomes" id="UP000542210">
    <property type="component" value="Unassembled WGS sequence"/>
</dbReference>
<sequence length="350" mass="37432">MFVSSSDVRLRYDGAVSLQHGPFWTAPWRIPHEEAALYLPEGGIGRAAMPAGVRVALRTDSATLTCHYQADPSPPLGGATGPPRLDLVCDGVPVGGVRLDADGRDAVAHLPGLPGRMATVELWLPTHHQFRLIGLTLDEGAAIARDDRTRPRWVHYGSSISQGQGAASPASAWPAVVAREAEWDLTLLALGAACNLQPMMARLIRDLPADLITACVGINIQALGTFTADALVAALVGFVRTIREKHPLTPFTVLSTIVAPDRETVPGPAGLTLREVRACVQRGVELLRGHGDEHLSYVDGLELFGPDEAHLLVEPVGRDRLHLSPAGHQVFASRFLPAVRDARLASLPVK</sequence>
<dbReference type="Pfam" id="PF13472">
    <property type="entry name" value="Lipase_GDSL_2"/>
    <property type="match status" value="1"/>
</dbReference>
<accession>A0A7W7D617</accession>
<comment type="caution">
    <text evidence="3">The sequence shown here is derived from an EMBL/GenBank/DDBJ whole genome shotgun (WGS) entry which is preliminary data.</text>
</comment>
<name>A0A7W7D617_9ACTN</name>
<dbReference type="InterPro" id="IPR048977">
    <property type="entry name" value="SsfX3-like_N"/>
</dbReference>
<dbReference type="RefSeq" id="WP_184879761.1">
    <property type="nucleotide sequence ID" value="NZ_BOOV01000017.1"/>
</dbReference>
<dbReference type="Pfam" id="PF21181">
    <property type="entry name" value="SsfX3_N"/>
    <property type="match status" value="1"/>
</dbReference>
<proteinExistence type="predicted"/>
<dbReference type="InterPro" id="IPR013830">
    <property type="entry name" value="SGNH_hydro"/>
</dbReference>
<evidence type="ECO:0000313" key="3">
    <source>
        <dbReference type="EMBL" id="MBB4700964.1"/>
    </source>
</evidence>
<dbReference type="Gene3D" id="3.40.50.1110">
    <property type="entry name" value="SGNH hydrolase"/>
    <property type="match status" value="1"/>
</dbReference>
<dbReference type="SUPFAM" id="SSF52266">
    <property type="entry name" value="SGNH hydrolase"/>
    <property type="match status" value="1"/>
</dbReference>
<keyword evidence="4" id="KW-1185">Reference proteome</keyword>
<gene>
    <name evidence="3" type="ORF">BJ982_002508</name>
</gene>
<dbReference type="InterPro" id="IPR036514">
    <property type="entry name" value="SGNH_hydro_sf"/>
</dbReference>
<evidence type="ECO:0000259" key="2">
    <source>
        <dbReference type="Pfam" id="PF21181"/>
    </source>
</evidence>
<organism evidence="3 4">
    <name type="scientific">Sphaerisporangium siamense</name>
    <dbReference type="NCBI Taxonomy" id="795645"/>
    <lineage>
        <taxon>Bacteria</taxon>
        <taxon>Bacillati</taxon>
        <taxon>Actinomycetota</taxon>
        <taxon>Actinomycetes</taxon>
        <taxon>Streptosporangiales</taxon>
        <taxon>Streptosporangiaceae</taxon>
        <taxon>Sphaerisporangium</taxon>
    </lineage>
</organism>
<dbReference type="EMBL" id="JACHND010000001">
    <property type="protein sequence ID" value="MBB4700964.1"/>
    <property type="molecule type" value="Genomic_DNA"/>
</dbReference>
<protein>
    <submittedName>
        <fullName evidence="3">Lysophospholipase L1-like esterase</fullName>
    </submittedName>
</protein>
<evidence type="ECO:0000259" key="1">
    <source>
        <dbReference type="Pfam" id="PF13472"/>
    </source>
</evidence>
<dbReference type="AlphaFoldDB" id="A0A7W7D617"/>
<feature type="domain" description="SsfX3-like N-terminal" evidence="2">
    <location>
        <begin position="10"/>
        <end position="132"/>
    </location>
</feature>
<dbReference type="Gene3D" id="2.60.120.260">
    <property type="entry name" value="Galactose-binding domain-like"/>
    <property type="match status" value="1"/>
</dbReference>
<evidence type="ECO:0000313" key="4">
    <source>
        <dbReference type="Proteomes" id="UP000542210"/>
    </source>
</evidence>
<reference evidence="3 4" key="1">
    <citation type="submission" date="2020-08" db="EMBL/GenBank/DDBJ databases">
        <title>Sequencing the genomes of 1000 actinobacteria strains.</title>
        <authorList>
            <person name="Klenk H.-P."/>
        </authorList>
    </citation>
    <scope>NUCLEOTIDE SEQUENCE [LARGE SCALE GENOMIC DNA]</scope>
    <source>
        <strain evidence="3 4">DSM 45784</strain>
    </source>
</reference>
<feature type="domain" description="SGNH hydrolase-type esterase" evidence="1">
    <location>
        <begin position="156"/>
        <end position="330"/>
    </location>
</feature>